<evidence type="ECO:0000256" key="3">
    <source>
        <dbReference type="SAM" id="MobiDB-lite"/>
    </source>
</evidence>
<feature type="compositionally biased region" description="Low complexity" evidence="3">
    <location>
        <begin position="289"/>
        <end position="301"/>
    </location>
</feature>
<evidence type="ECO:0000259" key="4">
    <source>
        <dbReference type="Pfam" id="PF17863"/>
    </source>
</evidence>
<evidence type="ECO:0000313" key="5">
    <source>
        <dbReference type="EMBL" id="KAJ9157077.1"/>
    </source>
</evidence>
<sequence length="438" mass="47379">MADEQLLSKVHSLSDLELAFLLSLIAREQCQFRTSSAAIPDLVAELRLVATKIFRLQPAVISCTPQTTLDDFACALLLPDPYSSTSNSPVLTARSASPLATRSPAPQRQHRKHEGPSSYFHTSATGHAGLSSANPSIAPVILAANLDTAPKAVQIQALELLRTRRVFTRTSVHTAPKTFLFVAIVSDDRQGEGLNRWLNDWFYLAHAHSPEDGYPNLEEDEEDDNTSEPHLGLGISTNDANRGPYPDTDAASTASSSSVVIKPPTLRRAPSSGTSARQTRQRNGKAPASSSSSSSSSSPPSFNSDDEPVITEPDISHLSQLAQHVHVDVDVTRYQLNLVSFLRMHRAVAPGSASPQATKHLEQLARSLAPLHGLDYVTPGLVRLAARKVYLHRIRIVAPERERSMQWGSELAAVEAVLDGVGPEDVIEDVLGMVTVPL</sequence>
<dbReference type="PANTHER" id="PTHR11603:SF132">
    <property type="entry name" value="C2H2-TYPE DOMAIN-CONTAINING PROTEIN"/>
    <property type="match status" value="1"/>
</dbReference>
<reference evidence="5" key="1">
    <citation type="submission" date="2022-07" db="EMBL/GenBank/DDBJ databases">
        <title>Fungi with potential for degradation of polypropylene.</title>
        <authorList>
            <person name="Gostincar C."/>
        </authorList>
    </citation>
    <scope>NUCLEOTIDE SEQUENCE</scope>
    <source>
        <strain evidence="5">EXF-13287</strain>
    </source>
</reference>
<organism evidence="5 6">
    <name type="scientific">Coniochaeta hoffmannii</name>
    <dbReference type="NCBI Taxonomy" id="91930"/>
    <lineage>
        <taxon>Eukaryota</taxon>
        <taxon>Fungi</taxon>
        <taxon>Dikarya</taxon>
        <taxon>Ascomycota</taxon>
        <taxon>Pezizomycotina</taxon>
        <taxon>Sordariomycetes</taxon>
        <taxon>Sordariomycetidae</taxon>
        <taxon>Coniochaetales</taxon>
        <taxon>Coniochaetaceae</taxon>
        <taxon>Coniochaeta</taxon>
    </lineage>
</organism>
<feature type="compositionally biased region" description="Acidic residues" evidence="3">
    <location>
        <begin position="217"/>
        <end position="226"/>
    </location>
</feature>
<gene>
    <name evidence="5" type="ORF">NKR19_g3835</name>
</gene>
<dbReference type="GO" id="GO:0016851">
    <property type="term" value="F:magnesium chelatase activity"/>
    <property type="evidence" value="ECO:0007669"/>
    <property type="project" value="UniProtKB-EC"/>
</dbReference>
<feature type="compositionally biased region" description="Low complexity" evidence="3">
    <location>
        <begin position="247"/>
        <end position="258"/>
    </location>
</feature>
<evidence type="ECO:0000256" key="1">
    <source>
        <dbReference type="ARBA" id="ARBA00012825"/>
    </source>
</evidence>
<dbReference type="EC" id="6.6.1.1" evidence="1"/>
<dbReference type="Gene3D" id="1.10.8.80">
    <property type="entry name" value="Magnesium chelatase subunit I, C-Terminal domain"/>
    <property type="match status" value="1"/>
</dbReference>
<keyword evidence="6" id="KW-1185">Reference proteome</keyword>
<feature type="domain" description="ChlI/MoxR AAA lid" evidence="4">
    <location>
        <begin position="345"/>
        <end position="403"/>
    </location>
</feature>
<feature type="region of interest" description="Disordered" evidence="3">
    <location>
        <begin position="213"/>
        <end position="310"/>
    </location>
</feature>
<dbReference type="InterPro" id="IPR041628">
    <property type="entry name" value="ChlI/MoxR_AAA_lid"/>
</dbReference>
<accession>A0AA38SEN5</accession>
<dbReference type="Proteomes" id="UP001174691">
    <property type="component" value="Unassembled WGS sequence"/>
</dbReference>
<dbReference type="InterPro" id="IPR052041">
    <property type="entry name" value="Nucleic_acid_metab_PIN/TRAM"/>
</dbReference>
<dbReference type="AlphaFoldDB" id="A0AA38SEN5"/>
<evidence type="ECO:0000313" key="6">
    <source>
        <dbReference type="Proteomes" id="UP001174691"/>
    </source>
</evidence>
<protein>
    <recommendedName>
        <fullName evidence="1">magnesium chelatase</fullName>
        <ecNumber evidence="1">6.6.1.1</ecNumber>
    </recommendedName>
</protein>
<dbReference type="Pfam" id="PF17863">
    <property type="entry name" value="AAA_lid_2"/>
    <property type="match status" value="1"/>
</dbReference>
<proteinExistence type="predicted"/>
<dbReference type="EMBL" id="JANBVN010000045">
    <property type="protein sequence ID" value="KAJ9157077.1"/>
    <property type="molecule type" value="Genomic_DNA"/>
</dbReference>
<dbReference type="PANTHER" id="PTHR11603">
    <property type="entry name" value="AAA FAMILY ATPASE"/>
    <property type="match status" value="1"/>
</dbReference>
<feature type="compositionally biased region" description="Polar residues" evidence="3">
    <location>
        <begin position="85"/>
        <end position="106"/>
    </location>
</feature>
<evidence type="ECO:0000256" key="2">
    <source>
        <dbReference type="ARBA" id="ARBA00023444"/>
    </source>
</evidence>
<comment type="pathway">
    <text evidence="2">Porphyrin-containing compound metabolism.</text>
</comment>
<name>A0AA38SEN5_9PEZI</name>
<comment type="caution">
    <text evidence="5">The sequence shown here is derived from an EMBL/GenBank/DDBJ whole genome shotgun (WGS) entry which is preliminary data.</text>
</comment>
<feature type="region of interest" description="Disordered" evidence="3">
    <location>
        <begin position="85"/>
        <end position="125"/>
    </location>
</feature>